<comment type="caution">
    <text evidence="1">The sequence shown here is derived from an EMBL/GenBank/DDBJ whole genome shotgun (WGS) entry which is preliminary data.</text>
</comment>
<gene>
    <name evidence="1" type="ORF">ACKI1S_44455</name>
</gene>
<dbReference type="Proteomes" id="UP001631993">
    <property type="component" value="Unassembled WGS sequence"/>
</dbReference>
<name>A0ABW9IXQ2_STRGJ</name>
<dbReference type="EMBL" id="JBJVNE010000040">
    <property type="protein sequence ID" value="MFM9653138.1"/>
    <property type="molecule type" value="Genomic_DNA"/>
</dbReference>
<evidence type="ECO:0000313" key="1">
    <source>
        <dbReference type="EMBL" id="MFM9653138.1"/>
    </source>
</evidence>
<protein>
    <submittedName>
        <fullName evidence="1">Uncharacterized protein</fullName>
    </submittedName>
</protein>
<dbReference type="RefSeq" id="WP_369278456.1">
    <property type="nucleotide sequence ID" value="NZ_JBJVMW010000042.1"/>
</dbReference>
<organism evidence="1 2">
    <name type="scientific">Streptomyces galilaeus</name>
    <dbReference type="NCBI Taxonomy" id="33899"/>
    <lineage>
        <taxon>Bacteria</taxon>
        <taxon>Bacillati</taxon>
        <taxon>Actinomycetota</taxon>
        <taxon>Actinomycetes</taxon>
        <taxon>Kitasatosporales</taxon>
        <taxon>Streptomycetaceae</taxon>
        <taxon>Streptomyces</taxon>
    </lineage>
</organism>
<keyword evidence="2" id="KW-1185">Reference proteome</keyword>
<accession>A0ABW9IXQ2</accession>
<reference evidence="1 2" key="1">
    <citation type="submission" date="2024-12" db="EMBL/GenBank/DDBJ databases">
        <title>Forecasting of Potato common scab and diversities of Pathogenic streptomyces spp. in china.</title>
        <authorList>
            <person name="Handique U."/>
            <person name="Wu J."/>
        </authorList>
    </citation>
    <scope>NUCLEOTIDE SEQUENCE [LARGE SCALE GENOMIC DNA]</scope>
    <source>
        <strain evidence="1 2">ZRIMU1585</strain>
    </source>
</reference>
<sequence>MSAIDEPRTAGVSGQSIHDSVQLSVDDATRATLPQTRYGDAVHAALAELVLLPDTLEAGMRIEGDSRPGRLALRELFLRLEWLPGHDDLVQAEASASGMTVQWSHLAGWSMTAAGDLVVLDADDLADPAVIAEAVMHAALCGLRCTCERSPGQGARWDQAVYLDIALGRYDERVDGVLG</sequence>
<evidence type="ECO:0000313" key="2">
    <source>
        <dbReference type="Proteomes" id="UP001631993"/>
    </source>
</evidence>
<proteinExistence type="predicted"/>